<dbReference type="Proteomes" id="UP000240830">
    <property type="component" value="Unassembled WGS sequence"/>
</dbReference>
<proteinExistence type="predicted"/>
<gene>
    <name evidence="1" type="ORF">PSACC_02335</name>
</gene>
<name>A0A2H9TJB6_9FUNG</name>
<organism evidence="1 2">
    <name type="scientific">Paramicrosporidium saccamoebae</name>
    <dbReference type="NCBI Taxonomy" id="1246581"/>
    <lineage>
        <taxon>Eukaryota</taxon>
        <taxon>Fungi</taxon>
        <taxon>Fungi incertae sedis</taxon>
        <taxon>Cryptomycota</taxon>
        <taxon>Cryptomycota incertae sedis</taxon>
        <taxon>Paramicrosporidium</taxon>
    </lineage>
</organism>
<evidence type="ECO:0000313" key="2">
    <source>
        <dbReference type="Proteomes" id="UP000240830"/>
    </source>
</evidence>
<dbReference type="AlphaFoldDB" id="A0A2H9TJB6"/>
<evidence type="ECO:0000313" key="1">
    <source>
        <dbReference type="EMBL" id="PJF17851.1"/>
    </source>
</evidence>
<accession>A0A2H9TJB6</accession>
<dbReference type="EMBL" id="MTSL01000153">
    <property type="protein sequence ID" value="PJF17851.1"/>
    <property type="molecule type" value="Genomic_DNA"/>
</dbReference>
<protein>
    <submittedName>
        <fullName evidence="1">Uncharacterized protein</fullName>
    </submittedName>
</protein>
<keyword evidence="2" id="KW-1185">Reference proteome</keyword>
<reference evidence="1 2" key="1">
    <citation type="submission" date="2016-10" db="EMBL/GenBank/DDBJ databases">
        <title>The genome of Paramicrosporidium saccamoebae is the missing link in understanding Cryptomycota and Microsporidia evolution.</title>
        <authorList>
            <person name="Quandt C.A."/>
            <person name="Beaudet D."/>
            <person name="Corsaro D."/>
            <person name="Michel R."/>
            <person name="Corradi N."/>
            <person name="James T."/>
        </authorList>
    </citation>
    <scope>NUCLEOTIDE SEQUENCE [LARGE SCALE GENOMIC DNA]</scope>
    <source>
        <strain evidence="1 2">KSL3</strain>
    </source>
</reference>
<comment type="caution">
    <text evidence="1">The sequence shown here is derived from an EMBL/GenBank/DDBJ whole genome shotgun (WGS) entry which is preliminary data.</text>
</comment>
<sequence>MDDPTIALALPLLHNIPTEEIDYSEDISTIGAQQGMLVTLTAALPDNAINTGFLVYEKLCVLRKASDEDPELFRRVLGIRDKARFNNFFFRFRDQRNRLAHPTPIAAVGGDIDFGMINEEHWQYARLLIERDASRRLGYR</sequence>